<dbReference type="Pfam" id="PF14541">
    <property type="entry name" value="TAXi_C"/>
    <property type="match status" value="1"/>
</dbReference>
<evidence type="ECO:0000259" key="3">
    <source>
        <dbReference type="PROSITE" id="PS51767"/>
    </source>
</evidence>
<feature type="domain" description="Peptidase A1" evidence="3">
    <location>
        <begin position="1"/>
        <end position="190"/>
    </location>
</feature>
<dbReference type="InterPro" id="IPR033121">
    <property type="entry name" value="PEPTIDASE_A1"/>
</dbReference>
<accession>A0A6V7NKV5</accession>
<sequence>MRTNNSGFDGIASGVLGLGRGSLSLTSQLKESCHVPLQFLLLPQLDRRNCRHDAGSDAEHGDPSELHGRHRRLFIDATTPFTYLNDLAYKAVRQAFVSQIKLPLKAAPEGFDLCFELSPNIEKVEVPDVVFHFQGADMELPPKNVFIADPADGLLCLMMGNSTGISVLGNFQLQNMHVLYDLGKQALSFEPAQCSGAIRRMHGLCRTFSCVCVCARVLPS</sequence>
<dbReference type="InterPro" id="IPR021109">
    <property type="entry name" value="Peptidase_aspartic_dom_sf"/>
</dbReference>
<keyword evidence="2" id="KW-0378">Hydrolase</keyword>
<reference evidence="4" key="1">
    <citation type="submission" date="2020-07" db="EMBL/GenBank/DDBJ databases">
        <authorList>
            <person name="Lin J."/>
        </authorList>
    </citation>
    <scope>NUCLEOTIDE SEQUENCE</scope>
</reference>
<proteinExistence type="predicted"/>
<name>A0A6V7NKV5_ANACO</name>
<dbReference type="GO" id="GO:0006508">
    <property type="term" value="P:proteolysis"/>
    <property type="evidence" value="ECO:0007669"/>
    <property type="project" value="UniProtKB-KW"/>
</dbReference>
<dbReference type="Gene3D" id="2.40.70.10">
    <property type="entry name" value="Acid Proteases"/>
    <property type="match status" value="1"/>
</dbReference>
<dbReference type="PANTHER" id="PTHR47967">
    <property type="entry name" value="OS07G0603500 PROTEIN-RELATED"/>
    <property type="match status" value="1"/>
</dbReference>
<organism evidence="4">
    <name type="scientific">Ananas comosus var. bracteatus</name>
    <name type="common">red pineapple</name>
    <dbReference type="NCBI Taxonomy" id="296719"/>
    <lineage>
        <taxon>Eukaryota</taxon>
        <taxon>Viridiplantae</taxon>
        <taxon>Streptophyta</taxon>
        <taxon>Embryophyta</taxon>
        <taxon>Tracheophyta</taxon>
        <taxon>Spermatophyta</taxon>
        <taxon>Magnoliopsida</taxon>
        <taxon>Liliopsida</taxon>
        <taxon>Poales</taxon>
        <taxon>Bromeliaceae</taxon>
        <taxon>Bromelioideae</taxon>
        <taxon>Ananas</taxon>
    </lineage>
</organism>
<gene>
    <name evidence="4" type="ORF">CB5_LOCUS2398</name>
</gene>
<dbReference type="PROSITE" id="PS51767">
    <property type="entry name" value="PEPTIDASE_A1"/>
    <property type="match status" value="1"/>
</dbReference>
<dbReference type="PANTHER" id="PTHR47967:SF23">
    <property type="entry name" value="OS04G0448300 PROTEIN"/>
    <property type="match status" value="1"/>
</dbReference>
<protein>
    <recommendedName>
        <fullName evidence="3">Peptidase A1 domain-containing protein</fullName>
    </recommendedName>
</protein>
<evidence type="ECO:0000256" key="1">
    <source>
        <dbReference type="ARBA" id="ARBA00022670"/>
    </source>
</evidence>
<evidence type="ECO:0000256" key="2">
    <source>
        <dbReference type="ARBA" id="ARBA00022801"/>
    </source>
</evidence>
<dbReference type="SUPFAM" id="SSF50630">
    <property type="entry name" value="Acid proteases"/>
    <property type="match status" value="1"/>
</dbReference>
<dbReference type="EMBL" id="LR862139">
    <property type="protein sequence ID" value="CAD1819187.1"/>
    <property type="molecule type" value="Genomic_DNA"/>
</dbReference>
<dbReference type="InterPro" id="IPR032799">
    <property type="entry name" value="TAXi_C"/>
</dbReference>
<evidence type="ECO:0000313" key="4">
    <source>
        <dbReference type="EMBL" id="CAD1819187.1"/>
    </source>
</evidence>
<dbReference type="AlphaFoldDB" id="A0A6V7NKV5"/>
<dbReference type="GO" id="GO:0005576">
    <property type="term" value="C:extracellular region"/>
    <property type="evidence" value="ECO:0007669"/>
    <property type="project" value="TreeGrafter"/>
</dbReference>
<dbReference type="GO" id="GO:0008233">
    <property type="term" value="F:peptidase activity"/>
    <property type="evidence" value="ECO:0007669"/>
    <property type="project" value="UniProtKB-KW"/>
</dbReference>
<keyword evidence="1" id="KW-0645">Protease</keyword>
<dbReference type="InterPro" id="IPR051708">
    <property type="entry name" value="Plant_Aspart_Prot_A1"/>
</dbReference>